<keyword evidence="2" id="KW-0805">Transcription regulation</keyword>
<dbReference type="Pfam" id="PF13377">
    <property type="entry name" value="Peripla_BP_3"/>
    <property type="match status" value="1"/>
</dbReference>
<dbReference type="OrthoDB" id="9813468at2"/>
<dbReference type="PANTHER" id="PTHR30146:SF95">
    <property type="entry name" value="RIBOSE OPERON REPRESSOR"/>
    <property type="match status" value="1"/>
</dbReference>
<keyword evidence="7" id="KW-1185">Reference proteome</keyword>
<dbReference type="SUPFAM" id="SSF46785">
    <property type="entry name" value="Winged helix' DNA-binding domain"/>
    <property type="match status" value="1"/>
</dbReference>
<dbReference type="InterPro" id="IPR000524">
    <property type="entry name" value="Tscrpt_reg_HTH_GntR"/>
</dbReference>
<dbReference type="SUPFAM" id="SSF53822">
    <property type="entry name" value="Periplasmic binding protein-like I"/>
    <property type="match status" value="1"/>
</dbReference>
<evidence type="ECO:0000256" key="4">
    <source>
        <dbReference type="ARBA" id="ARBA00023163"/>
    </source>
</evidence>
<sequence length="390" mass="43237">MSTFIPAYRKIKEYIRLQVKSGALLPNDQIPSQIELMELFDVSRGTVHKAIAELTSDGDIYGIHGVGNFIAESEAPIAAAPAKPSESPMRTIGLVIPYDFRFTPDLLKGMEQQLSERGYRLIVSNSDGNPKKEEQLLTQLVDEGIQGLVVYTSFTEKMHAPIAQLQRNGFPFVLVNLYLTTLPCDFVVSNNVEGGQLAATHLVELGHRSTAAFIWTDMREIATIKERLIGYSRIMAEHKIAFGKNRIFGCTSKQFKERAGNEYSKDFYSPLEEPLREALAAHHDLSAIFCINDVIALELMRCLAHLGIRVPQDISVIGYDDSAFGTHIQVPLTTVRQNFYEMGLQAADKAIALIEGPNRMTSGIYLPTQLIMRNSTAAHSLSDTDTASQA</sequence>
<dbReference type="InterPro" id="IPR036390">
    <property type="entry name" value="WH_DNA-bd_sf"/>
</dbReference>
<dbReference type="CDD" id="cd06267">
    <property type="entry name" value="PBP1_LacI_sugar_binding-like"/>
    <property type="match status" value="1"/>
</dbReference>
<dbReference type="Gene3D" id="1.10.10.10">
    <property type="entry name" value="Winged helix-like DNA-binding domain superfamily/Winged helix DNA-binding domain"/>
    <property type="match status" value="1"/>
</dbReference>
<evidence type="ECO:0000256" key="2">
    <source>
        <dbReference type="ARBA" id="ARBA00023015"/>
    </source>
</evidence>
<dbReference type="Proteomes" id="UP000558113">
    <property type="component" value="Unassembled WGS sequence"/>
</dbReference>
<protein>
    <submittedName>
        <fullName evidence="6">Substrate-binding domain-containing protein</fullName>
    </submittedName>
</protein>
<evidence type="ECO:0000313" key="7">
    <source>
        <dbReference type="Proteomes" id="UP000558113"/>
    </source>
</evidence>
<dbReference type="SMART" id="SM00345">
    <property type="entry name" value="HTH_GNTR"/>
    <property type="match status" value="1"/>
</dbReference>
<comment type="caution">
    <text evidence="6">The sequence shown here is derived from an EMBL/GenBank/DDBJ whole genome shotgun (WGS) entry which is preliminary data.</text>
</comment>
<dbReference type="EMBL" id="JAAAMU010000001">
    <property type="protein sequence ID" value="NBC67392.1"/>
    <property type="molecule type" value="Genomic_DNA"/>
</dbReference>
<keyword evidence="3" id="KW-0238">DNA-binding</keyword>
<dbReference type="InterPro" id="IPR036388">
    <property type="entry name" value="WH-like_DNA-bd_sf"/>
</dbReference>
<dbReference type="PRINTS" id="PR00035">
    <property type="entry name" value="HTHGNTR"/>
</dbReference>
<name>A0A7X4YJG5_9BACL</name>
<gene>
    <name evidence="6" type="ORF">GT003_00100</name>
</gene>
<dbReference type="PANTHER" id="PTHR30146">
    <property type="entry name" value="LACI-RELATED TRANSCRIPTIONAL REPRESSOR"/>
    <property type="match status" value="1"/>
</dbReference>
<evidence type="ECO:0000313" key="6">
    <source>
        <dbReference type="EMBL" id="NBC67392.1"/>
    </source>
</evidence>
<dbReference type="InterPro" id="IPR028082">
    <property type="entry name" value="Peripla_BP_I"/>
</dbReference>
<dbReference type="RefSeq" id="WP_161693147.1">
    <property type="nucleotide sequence ID" value="NZ_JAAAMU010000001.1"/>
</dbReference>
<feature type="domain" description="HTH gntR-type" evidence="5">
    <location>
        <begin position="5"/>
        <end position="73"/>
    </location>
</feature>
<dbReference type="PROSITE" id="PS50949">
    <property type="entry name" value="HTH_GNTR"/>
    <property type="match status" value="1"/>
</dbReference>
<dbReference type="InterPro" id="IPR046335">
    <property type="entry name" value="LacI/GalR-like_sensor"/>
</dbReference>
<dbReference type="Gene3D" id="3.40.50.2300">
    <property type="match status" value="2"/>
</dbReference>
<organism evidence="6 7">
    <name type="scientific">Paenibacillus sacheonensis</name>
    <dbReference type="NCBI Taxonomy" id="742054"/>
    <lineage>
        <taxon>Bacteria</taxon>
        <taxon>Bacillati</taxon>
        <taxon>Bacillota</taxon>
        <taxon>Bacilli</taxon>
        <taxon>Bacillales</taxon>
        <taxon>Paenibacillaceae</taxon>
        <taxon>Paenibacillus</taxon>
    </lineage>
</organism>
<proteinExistence type="predicted"/>
<dbReference type="Pfam" id="PF00392">
    <property type="entry name" value="GntR"/>
    <property type="match status" value="1"/>
</dbReference>
<evidence type="ECO:0000259" key="5">
    <source>
        <dbReference type="PROSITE" id="PS50949"/>
    </source>
</evidence>
<keyword evidence="1" id="KW-0678">Repressor</keyword>
<dbReference type="CDD" id="cd07377">
    <property type="entry name" value="WHTH_GntR"/>
    <property type="match status" value="1"/>
</dbReference>
<reference evidence="6 7" key="1">
    <citation type="submission" date="2020-01" db="EMBL/GenBank/DDBJ databases">
        <title>Paenibacillus soybeanensis sp. nov. isolated from the nodules of soybean (Glycine max(L.) Merr).</title>
        <authorList>
            <person name="Wang H."/>
        </authorList>
    </citation>
    <scope>NUCLEOTIDE SEQUENCE [LARGE SCALE GENOMIC DNA]</scope>
    <source>
        <strain evidence="6 7">DSM 23054</strain>
    </source>
</reference>
<evidence type="ECO:0000256" key="1">
    <source>
        <dbReference type="ARBA" id="ARBA00022491"/>
    </source>
</evidence>
<dbReference type="GO" id="GO:0003700">
    <property type="term" value="F:DNA-binding transcription factor activity"/>
    <property type="evidence" value="ECO:0007669"/>
    <property type="project" value="InterPro"/>
</dbReference>
<dbReference type="GO" id="GO:0000976">
    <property type="term" value="F:transcription cis-regulatory region binding"/>
    <property type="evidence" value="ECO:0007669"/>
    <property type="project" value="TreeGrafter"/>
</dbReference>
<accession>A0A7X4YJG5</accession>
<evidence type="ECO:0000256" key="3">
    <source>
        <dbReference type="ARBA" id="ARBA00023125"/>
    </source>
</evidence>
<keyword evidence="4" id="KW-0804">Transcription</keyword>
<dbReference type="AlphaFoldDB" id="A0A7X4YJG5"/>